<evidence type="ECO:0000313" key="1">
    <source>
        <dbReference type="EMBL" id="RHM69529.1"/>
    </source>
</evidence>
<name>A0A415S2Q9_MEDGN</name>
<dbReference type="InterPro" id="IPR025957">
    <property type="entry name" value="Cys_rich_KTR"/>
</dbReference>
<proteinExistence type="predicted"/>
<reference evidence="1 2" key="1">
    <citation type="submission" date="2018-08" db="EMBL/GenBank/DDBJ databases">
        <title>A genome reference for cultivated species of the human gut microbiota.</title>
        <authorList>
            <person name="Zou Y."/>
            <person name="Xue W."/>
            <person name="Luo G."/>
        </authorList>
    </citation>
    <scope>NUCLEOTIDE SEQUENCE [LARGE SCALE GENOMIC DNA]</scope>
    <source>
        <strain evidence="1 2">AF33-12</strain>
    </source>
</reference>
<dbReference type="RefSeq" id="WP_118445332.1">
    <property type="nucleotide sequence ID" value="NZ_JBCPGC010000073.1"/>
</dbReference>
<gene>
    <name evidence="1" type="ORF">DWZ50_18010</name>
</gene>
<comment type="caution">
    <text evidence="1">The sequence shown here is derived from an EMBL/GenBank/DDBJ whole genome shotgun (WGS) entry which is preliminary data.</text>
</comment>
<evidence type="ECO:0000313" key="2">
    <source>
        <dbReference type="Proteomes" id="UP000285610"/>
    </source>
</evidence>
<dbReference type="Pfam" id="PF14205">
    <property type="entry name" value="Cys_rich_KTR"/>
    <property type="match status" value="1"/>
</dbReference>
<accession>A0A415S2Q9</accession>
<sequence>MCNNKTRTKVREDTELVNFPLFCPKCKMETLINIKYGKVTIIKEPDAKTQSR</sequence>
<organism evidence="1 2">
    <name type="scientific">Mediterraneibacter gnavus</name>
    <name type="common">Ruminococcus gnavus</name>
    <dbReference type="NCBI Taxonomy" id="33038"/>
    <lineage>
        <taxon>Bacteria</taxon>
        <taxon>Bacillati</taxon>
        <taxon>Bacillota</taxon>
        <taxon>Clostridia</taxon>
        <taxon>Lachnospirales</taxon>
        <taxon>Lachnospiraceae</taxon>
        <taxon>Mediterraneibacter</taxon>
    </lineage>
</organism>
<dbReference type="EMBL" id="QRQE01000070">
    <property type="protein sequence ID" value="RHM69529.1"/>
    <property type="molecule type" value="Genomic_DNA"/>
</dbReference>
<dbReference type="AlphaFoldDB" id="A0A415S2Q9"/>
<dbReference type="Proteomes" id="UP000285610">
    <property type="component" value="Unassembled WGS sequence"/>
</dbReference>
<protein>
    <submittedName>
        <fullName evidence="1">Conjugal transfer protein</fullName>
    </submittedName>
</protein>